<sequence>MGFFSADCTGCGHPLLSIQATNKVNAWMNLGVAITPDGSILKGRYDGYGRLDCYEYAVGVDNTVWHEACWRFAGTPMDYRGESAHSSDQGWFFADGAHDMREPVAK</sequence>
<protein>
    <submittedName>
        <fullName evidence="1">Uncharacterized protein</fullName>
    </submittedName>
</protein>
<comment type="caution">
    <text evidence="1">The sequence shown here is derived from an EMBL/GenBank/DDBJ whole genome shotgun (WGS) entry which is preliminary data.</text>
</comment>
<dbReference type="AlphaFoldDB" id="A0A1X1Y1B2"/>
<dbReference type="OrthoDB" id="4761850at2"/>
<evidence type="ECO:0000313" key="2">
    <source>
        <dbReference type="Proteomes" id="UP000193487"/>
    </source>
</evidence>
<organism evidence="1 2">
    <name type="scientific">Mycobacterium kyorinense</name>
    <dbReference type="NCBI Taxonomy" id="487514"/>
    <lineage>
        <taxon>Bacteria</taxon>
        <taxon>Bacillati</taxon>
        <taxon>Actinomycetota</taxon>
        <taxon>Actinomycetes</taxon>
        <taxon>Mycobacteriales</taxon>
        <taxon>Mycobacteriaceae</taxon>
        <taxon>Mycobacterium</taxon>
    </lineage>
</organism>
<dbReference type="EMBL" id="LQPE01000097">
    <property type="protein sequence ID" value="ORW04869.1"/>
    <property type="molecule type" value="Genomic_DNA"/>
</dbReference>
<gene>
    <name evidence="1" type="ORF">AWC14_02415</name>
</gene>
<keyword evidence="2" id="KW-1185">Reference proteome</keyword>
<evidence type="ECO:0000313" key="1">
    <source>
        <dbReference type="EMBL" id="ORW04869.1"/>
    </source>
</evidence>
<accession>A0A1X1Y1B2</accession>
<reference evidence="1 2" key="1">
    <citation type="submission" date="2016-01" db="EMBL/GenBank/DDBJ databases">
        <title>The new phylogeny of the genus Mycobacterium.</title>
        <authorList>
            <person name="Tarcisio F."/>
            <person name="Conor M."/>
            <person name="Antonella G."/>
            <person name="Elisabetta G."/>
            <person name="Giulia F.S."/>
            <person name="Sara T."/>
            <person name="Anna F."/>
            <person name="Clotilde B."/>
            <person name="Roberto B."/>
            <person name="Veronica D.S."/>
            <person name="Fabio R."/>
            <person name="Monica P."/>
            <person name="Olivier J."/>
            <person name="Enrico T."/>
            <person name="Nicola S."/>
        </authorList>
    </citation>
    <scope>NUCLEOTIDE SEQUENCE [LARGE SCALE GENOMIC DNA]</scope>
    <source>
        <strain evidence="1 2">DSM 45166</strain>
    </source>
</reference>
<proteinExistence type="predicted"/>
<dbReference type="Proteomes" id="UP000193487">
    <property type="component" value="Unassembled WGS sequence"/>
</dbReference>
<dbReference type="RefSeq" id="WP_084024850.1">
    <property type="nucleotide sequence ID" value="NZ_LQPE01000097.1"/>
</dbReference>
<name>A0A1X1Y1B2_9MYCO</name>